<dbReference type="AlphaFoldDB" id="A0A4P6KTC9"/>
<evidence type="ECO:0000256" key="2">
    <source>
        <dbReference type="ARBA" id="ARBA00023125"/>
    </source>
</evidence>
<evidence type="ECO:0000313" key="5">
    <source>
        <dbReference type="EMBL" id="QBE61914.1"/>
    </source>
</evidence>
<feature type="domain" description="HTH araC/xylS-type" evidence="4">
    <location>
        <begin position="288"/>
        <end position="386"/>
    </location>
</feature>
<keyword evidence="1" id="KW-0805">Transcription regulation</keyword>
<dbReference type="InterPro" id="IPR018060">
    <property type="entry name" value="HTH_AraC"/>
</dbReference>
<dbReference type="PANTHER" id="PTHR30146">
    <property type="entry name" value="LACI-RELATED TRANSCRIPTIONAL REPRESSOR"/>
    <property type="match status" value="1"/>
</dbReference>
<dbReference type="SUPFAM" id="SSF46689">
    <property type="entry name" value="Homeodomain-like"/>
    <property type="match status" value="1"/>
</dbReference>
<dbReference type="PROSITE" id="PS01124">
    <property type="entry name" value="HTH_ARAC_FAMILY_2"/>
    <property type="match status" value="1"/>
</dbReference>
<evidence type="ECO:0000313" key="6">
    <source>
        <dbReference type="Proteomes" id="UP000290637"/>
    </source>
</evidence>
<dbReference type="RefSeq" id="WP_130185051.1">
    <property type="nucleotide sequence ID" value="NZ_CP035913.1"/>
</dbReference>
<proteinExistence type="predicted"/>
<dbReference type="InterPro" id="IPR009057">
    <property type="entry name" value="Homeodomain-like_sf"/>
</dbReference>
<dbReference type="KEGG" id="plue:EWM63_02000"/>
<dbReference type="SUPFAM" id="SSF53822">
    <property type="entry name" value="Periplasmic binding protein-like I"/>
    <property type="match status" value="1"/>
</dbReference>
<dbReference type="GO" id="GO:0000976">
    <property type="term" value="F:transcription cis-regulatory region binding"/>
    <property type="evidence" value="ECO:0007669"/>
    <property type="project" value="TreeGrafter"/>
</dbReference>
<evidence type="ECO:0000259" key="4">
    <source>
        <dbReference type="PROSITE" id="PS01124"/>
    </source>
</evidence>
<dbReference type="InterPro" id="IPR046335">
    <property type="entry name" value="LacI/GalR-like_sensor"/>
</dbReference>
<keyword evidence="6" id="KW-1185">Reference proteome</keyword>
<dbReference type="Gene3D" id="3.40.50.2300">
    <property type="match status" value="2"/>
</dbReference>
<dbReference type="PANTHER" id="PTHR30146:SF24">
    <property type="entry name" value="XYLOSE OPERON REGULATORY PROTEIN"/>
    <property type="match status" value="1"/>
</dbReference>
<name>A0A4P6KTC9_9BURK</name>
<sequence length="396" mass="43651">MEPTKRSRIALLLGENEVSNSKMITGIVEHMRQHLLNWNLLLTSAPADGESLAPLARHADAFIVNSDVHDVESLRAGGATVIGVALGRSALPVEHRAPTVFADNVALVRKAYDYLISHGAARFAVLSAPAAEGRCWVREREEEFIALARRDRADVSVFQGEQGSQPVFGVAMTRLIGWLDGLPKPVAIFAADEIRARLLTQACALAGYDAGSQVLIVGIDSDPLAQDLSPVPLASVMLDRQEMGRRAAQMLHRALERRLQVQEEWVAPLELAQAPHKTGAPSYHPQVMRALHFIRLNARRGIKAEQVAYYVRMSRSALEARFKRELGRSVHDEILRFKLEEAKQMLRSGAASMPEVAVNCGFTSVQYLYTVFGRELGCTPRVWQDRILKQGALAAA</sequence>
<gene>
    <name evidence="5" type="ORF">EWM63_02000</name>
</gene>
<evidence type="ECO:0000256" key="3">
    <source>
        <dbReference type="ARBA" id="ARBA00023163"/>
    </source>
</evidence>
<dbReference type="InterPro" id="IPR028082">
    <property type="entry name" value="Peripla_BP_I"/>
</dbReference>
<evidence type="ECO:0000256" key="1">
    <source>
        <dbReference type="ARBA" id="ARBA00023015"/>
    </source>
</evidence>
<dbReference type="GO" id="GO:0003700">
    <property type="term" value="F:DNA-binding transcription factor activity"/>
    <property type="evidence" value="ECO:0007669"/>
    <property type="project" value="InterPro"/>
</dbReference>
<dbReference type="Proteomes" id="UP000290637">
    <property type="component" value="Chromosome"/>
</dbReference>
<organism evidence="5 6">
    <name type="scientific">Pseudoduganella lutea</name>
    <dbReference type="NCBI Taxonomy" id="321985"/>
    <lineage>
        <taxon>Bacteria</taxon>
        <taxon>Pseudomonadati</taxon>
        <taxon>Pseudomonadota</taxon>
        <taxon>Betaproteobacteria</taxon>
        <taxon>Burkholderiales</taxon>
        <taxon>Oxalobacteraceae</taxon>
        <taxon>Telluria group</taxon>
        <taxon>Pseudoduganella</taxon>
    </lineage>
</organism>
<dbReference type="SMART" id="SM00342">
    <property type="entry name" value="HTH_ARAC"/>
    <property type="match status" value="1"/>
</dbReference>
<reference evidence="5 6" key="1">
    <citation type="submission" date="2019-02" db="EMBL/GenBank/DDBJ databases">
        <title>Draft Genome Sequences of Six Type Strains of the Genus Massilia.</title>
        <authorList>
            <person name="Miess H."/>
            <person name="Frediansyhah A."/>
            <person name="Gross H."/>
        </authorList>
    </citation>
    <scope>NUCLEOTIDE SEQUENCE [LARGE SCALE GENOMIC DNA]</scope>
    <source>
        <strain evidence="5 6">DSM 17473</strain>
    </source>
</reference>
<accession>A0A4P6KTC9</accession>
<dbReference type="EMBL" id="CP035913">
    <property type="protein sequence ID" value="QBE61914.1"/>
    <property type="molecule type" value="Genomic_DNA"/>
</dbReference>
<keyword evidence="2" id="KW-0238">DNA-binding</keyword>
<keyword evidence="3" id="KW-0804">Transcription</keyword>
<dbReference type="InterPro" id="IPR018062">
    <property type="entry name" value="HTH_AraC-typ_CS"/>
</dbReference>
<protein>
    <submittedName>
        <fullName evidence="5">Helix-turn-helix domain-containing protein</fullName>
    </submittedName>
</protein>
<dbReference type="Gene3D" id="1.10.10.60">
    <property type="entry name" value="Homeodomain-like"/>
    <property type="match status" value="1"/>
</dbReference>
<dbReference type="OrthoDB" id="8766450at2"/>
<dbReference type="PROSITE" id="PS00041">
    <property type="entry name" value="HTH_ARAC_FAMILY_1"/>
    <property type="match status" value="1"/>
</dbReference>
<dbReference type="Pfam" id="PF13377">
    <property type="entry name" value="Peripla_BP_3"/>
    <property type="match status" value="1"/>
</dbReference>
<dbReference type="Pfam" id="PF12833">
    <property type="entry name" value="HTH_18"/>
    <property type="match status" value="1"/>
</dbReference>